<gene>
    <name evidence="1" type="ORF">EIB71_08230</name>
</gene>
<evidence type="ECO:0000313" key="2">
    <source>
        <dbReference type="Proteomes" id="UP000274483"/>
    </source>
</evidence>
<proteinExistence type="predicted"/>
<protein>
    <submittedName>
        <fullName evidence="1">Uncharacterized protein</fullName>
    </submittedName>
</protein>
<accession>A0ABM7C9I6</accession>
<dbReference type="RefSeq" id="WP_124758034.1">
    <property type="nucleotide sequence ID" value="NZ_CBCRWA010000001.1"/>
</dbReference>
<name>A0ABM7C9I6_9FLAO</name>
<sequence length="134" mass="15011">MAPEDVNFYKLNSGESTVVDINAIDYYTIYKLDSEGNGYYLKIDFDRVNDVPIAIYVGADLEEISVHTKTHLFQLTKEILNLEIGPHDGLETEPTDPASPAECVIKCHREKGCYNLESNTAVLLCSTDCHISCY</sequence>
<keyword evidence="2" id="KW-1185">Reference proteome</keyword>
<evidence type="ECO:0000313" key="1">
    <source>
        <dbReference type="EMBL" id="AZI67651.1"/>
    </source>
</evidence>
<reference evidence="1 2" key="1">
    <citation type="submission" date="2018-11" db="EMBL/GenBank/DDBJ databases">
        <title>Proposal to divide the Flavobacteriaceae and reorganize its genera based on Amino Acid Identity values calculated from whole genome sequences.</title>
        <authorList>
            <person name="Nicholson A.C."/>
            <person name="Gulvik C.A."/>
            <person name="Whitney A.M."/>
            <person name="Humrighouse B.W."/>
            <person name="Bell M."/>
            <person name="Holmes B."/>
            <person name="Steigerwalt A.G."/>
            <person name="Villarma A."/>
            <person name="Sheth M."/>
            <person name="Batra D."/>
            <person name="Pryor J."/>
            <person name="Bernardet J.-F."/>
            <person name="Hugo C."/>
            <person name="Kampfer P."/>
            <person name="Newman J.D."/>
            <person name="McQuiston J.R."/>
        </authorList>
    </citation>
    <scope>NUCLEOTIDE SEQUENCE [LARGE SCALE GENOMIC DNA]</scope>
    <source>
        <strain evidence="1 2">H3001</strain>
    </source>
</reference>
<organism evidence="1 2">
    <name type="scientific">Kaistella daneshvariae</name>
    <dbReference type="NCBI Taxonomy" id="2487074"/>
    <lineage>
        <taxon>Bacteria</taxon>
        <taxon>Pseudomonadati</taxon>
        <taxon>Bacteroidota</taxon>
        <taxon>Flavobacteriia</taxon>
        <taxon>Flavobacteriales</taxon>
        <taxon>Weeksellaceae</taxon>
        <taxon>Chryseobacterium group</taxon>
        <taxon>Kaistella</taxon>
    </lineage>
</organism>
<dbReference type="EMBL" id="CP034158">
    <property type="protein sequence ID" value="AZI67651.1"/>
    <property type="molecule type" value="Genomic_DNA"/>
</dbReference>
<dbReference type="Proteomes" id="UP000274483">
    <property type="component" value="Chromosome"/>
</dbReference>